<feature type="transmembrane region" description="Helical" evidence="1">
    <location>
        <begin position="146"/>
        <end position="167"/>
    </location>
</feature>
<dbReference type="Pfam" id="PF13968">
    <property type="entry name" value="DUF4220"/>
    <property type="match status" value="1"/>
</dbReference>
<protein>
    <recommendedName>
        <fullName evidence="2">DUF4220 domain-containing protein</fullName>
    </recommendedName>
</protein>
<dbReference type="InterPro" id="IPR007658">
    <property type="entry name" value="DUF594"/>
</dbReference>
<feature type="domain" description="DUF4220" evidence="2">
    <location>
        <begin position="63"/>
        <end position="433"/>
    </location>
</feature>
<feature type="transmembrane region" description="Helical" evidence="1">
    <location>
        <begin position="120"/>
        <end position="140"/>
    </location>
</feature>
<feature type="transmembrane region" description="Helical" evidence="1">
    <location>
        <begin position="90"/>
        <end position="108"/>
    </location>
</feature>
<evidence type="ECO:0000313" key="4">
    <source>
        <dbReference type="Proteomes" id="UP000636709"/>
    </source>
</evidence>
<gene>
    <name evidence="3" type="ORF">HU200_005869</name>
</gene>
<dbReference type="AlphaFoldDB" id="A0A835FQA7"/>
<dbReference type="EMBL" id="JACEFO010000413">
    <property type="protein sequence ID" value="KAF8772331.1"/>
    <property type="molecule type" value="Genomic_DNA"/>
</dbReference>
<evidence type="ECO:0000259" key="2">
    <source>
        <dbReference type="Pfam" id="PF13968"/>
    </source>
</evidence>
<organism evidence="3 4">
    <name type="scientific">Digitaria exilis</name>
    <dbReference type="NCBI Taxonomy" id="1010633"/>
    <lineage>
        <taxon>Eukaryota</taxon>
        <taxon>Viridiplantae</taxon>
        <taxon>Streptophyta</taxon>
        <taxon>Embryophyta</taxon>
        <taxon>Tracheophyta</taxon>
        <taxon>Spermatophyta</taxon>
        <taxon>Magnoliopsida</taxon>
        <taxon>Liliopsida</taxon>
        <taxon>Poales</taxon>
        <taxon>Poaceae</taxon>
        <taxon>PACMAD clade</taxon>
        <taxon>Panicoideae</taxon>
        <taxon>Panicodae</taxon>
        <taxon>Paniceae</taxon>
        <taxon>Anthephorinae</taxon>
        <taxon>Digitaria</taxon>
    </lineage>
</organism>
<dbReference type="OrthoDB" id="691684at2759"/>
<feature type="transmembrane region" description="Helical" evidence="1">
    <location>
        <begin position="24"/>
        <end position="47"/>
    </location>
</feature>
<accession>A0A835FQA7</accession>
<reference evidence="3" key="1">
    <citation type="submission" date="2020-07" db="EMBL/GenBank/DDBJ databases">
        <title>Genome sequence and genetic diversity analysis of an under-domesticated orphan crop, white fonio (Digitaria exilis).</title>
        <authorList>
            <person name="Bennetzen J.L."/>
            <person name="Chen S."/>
            <person name="Ma X."/>
            <person name="Wang X."/>
            <person name="Yssel A.E.J."/>
            <person name="Chaluvadi S.R."/>
            <person name="Johnson M."/>
            <person name="Gangashetty P."/>
            <person name="Hamidou F."/>
            <person name="Sanogo M.D."/>
            <person name="Zwaenepoel A."/>
            <person name="Wallace J."/>
            <person name="Van De Peer Y."/>
            <person name="Van Deynze A."/>
        </authorList>
    </citation>
    <scope>NUCLEOTIDE SEQUENCE</scope>
    <source>
        <tissue evidence="3">Leaves</tissue>
    </source>
</reference>
<keyword evidence="1" id="KW-1133">Transmembrane helix</keyword>
<dbReference type="Proteomes" id="UP000636709">
    <property type="component" value="Unassembled WGS sequence"/>
</dbReference>
<dbReference type="Pfam" id="PF04578">
    <property type="entry name" value="DUF594"/>
    <property type="match status" value="1"/>
</dbReference>
<evidence type="ECO:0000313" key="3">
    <source>
        <dbReference type="EMBL" id="KAF8772331.1"/>
    </source>
</evidence>
<proteinExistence type="predicted"/>
<feature type="transmembrane region" description="Helical" evidence="1">
    <location>
        <begin position="349"/>
        <end position="369"/>
    </location>
</feature>
<feature type="transmembrane region" description="Helical" evidence="1">
    <location>
        <begin position="59"/>
        <end position="78"/>
    </location>
</feature>
<evidence type="ECO:0000256" key="1">
    <source>
        <dbReference type="SAM" id="Phobius"/>
    </source>
</evidence>
<dbReference type="InterPro" id="IPR025315">
    <property type="entry name" value="DUF4220"/>
</dbReference>
<feature type="transmembrane region" description="Helical" evidence="1">
    <location>
        <begin position="283"/>
        <end position="301"/>
    </location>
</feature>
<feature type="transmembrane region" description="Helical" evidence="1">
    <location>
        <begin position="307"/>
        <end position="328"/>
    </location>
</feature>
<keyword evidence="1" id="KW-0472">Membrane</keyword>
<sequence length="760" mass="85355">MKQHLGNATLTISSSLWKSPRGTILRIEALVVLAFIATFFQVAIGSSRRWSNSWIIQKGFLAANAVSLSIGPYIIGIMQSASIRSEMYPIWAVSLYTLFGCVDPVISYNGLDYKGSLSKIVYQICFHCGYVLLMVISTMSSGIGQATIAMLSAITFIKGFHSSLALVQQKRMRNMVAKLYDNGEAELLTKSPRLAESDADQQRRELHIPFGVRNESDEVIYMDDIIEICKKQNMVPTCYDASIALYLSNKLHRRFLGINNTLLLSRSKDIDFMWAWKLIEIELGFLYDVFFSGSSFLHYYQAKSASIWTLASLVGICFVGVAAAISVTSSRRGAPGADPRTSVIVVDTNCADVVITFVILASVALLQLMQLIRCWTSNWARVALACMVAREQKRTGQQVKSLSWWMRLREFMVTRTNMFDLYLWQDKLGQYSLATEATRSDSHYGDYLSHKFARVLGLDYIWEVLFDLLGTDTKKGAAVRLDYDVKASIIHFLDQLNSDEHEKNHWSCFLADKTLNSVLNLEPVNEGFLGSLHYANWVMMWHVITCYCELSEQDKRAAAESAGESEEEREKNRRVAITLSKYCAYLVVSVPELLPGPATATKRQYNRFAKAARKQLVCGDGLSIFDEPSYACFKKGKGLVDLTKQLLGDDSSSSSGSSSDPWEVLVGVWVRLLAYGTVGGNGEKHMQHLSQGGEFITHLWAFIHHLNIRLSLDDLVRYVSRPLPGAVNNPNDEEDDEDIEEIIVEGPYEPECYQPEGEDQ</sequence>
<keyword evidence="4" id="KW-1185">Reference proteome</keyword>
<name>A0A835FQA7_9POAL</name>
<dbReference type="PANTHER" id="PTHR31325">
    <property type="entry name" value="OS01G0798800 PROTEIN-RELATED"/>
    <property type="match status" value="1"/>
</dbReference>
<comment type="caution">
    <text evidence="3">The sequence shown here is derived from an EMBL/GenBank/DDBJ whole genome shotgun (WGS) entry which is preliminary data.</text>
</comment>
<keyword evidence="1" id="KW-0812">Transmembrane</keyword>